<feature type="domain" description="Peptidase M16 C-terminal" evidence="2">
    <location>
        <begin position="179"/>
        <end position="357"/>
    </location>
</feature>
<reference evidence="3 4" key="1">
    <citation type="journal article" date="2015" name="Genome Announc.">
        <title>Expanding the biotechnology potential of lactobacilli through comparative genomics of 213 strains and associated genera.</title>
        <authorList>
            <person name="Sun Z."/>
            <person name="Harris H.M."/>
            <person name="McCann A."/>
            <person name="Guo C."/>
            <person name="Argimon S."/>
            <person name="Zhang W."/>
            <person name="Yang X."/>
            <person name="Jeffery I.B."/>
            <person name="Cooney J.C."/>
            <person name="Kagawa T.F."/>
            <person name="Liu W."/>
            <person name="Song Y."/>
            <person name="Salvetti E."/>
            <person name="Wrobel A."/>
            <person name="Rasinkangas P."/>
            <person name="Parkhill J."/>
            <person name="Rea M.C."/>
            <person name="O'Sullivan O."/>
            <person name="Ritari J."/>
            <person name="Douillard F.P."/>
            <person name="Paul Ross R."/>
            <person name="Yang R."/>
            <person name="Briner A.E."/>
            <person name="Felis G.E."/>
            <person name="de Vos W.M."/>
            <person name="Barrangou R."/>
            <person name="Klaenhammer T.R."/>
            <person name="Caufield P.W."/>
            <person name="Cui Y."/>
            <person name="Zhang H."/>
            <person name="O'Toole P.W."/>
        </authorList>
    </citation>
    <scope>NUCLEOTIDE SEQUENCE [LARGE SCALE GENOMIC DNA]</scope>
    <source>
        <strain evidence="3 4">DSM 24302</strain>
    </source>
</reference>
<dbReference type="InterPro" id="IPR011249">
    <property type="entry name" value="Metalloenz_LuxS/M16"/>
</dbReference>
<dbReference type="PANTHER" id="PTHR11851:SF49">
    <property type="entry name" value="MITOCHONDRIAL-PROCESSING PEPTIDASE SUBUNIT ALPHA"/>
    <property type="match status" value="1"/>
</dbReference>
<evidence type="ECO:0000256" key="1">
    <source>
        <dbReference type="ARBA" id="ARBA00007261"/>
    </source>
</evidence>
<gene>
    <name evidence="3" type="ORF">FC56_GL000388</name>
</gene>
<protein>
    <submittedName>
        <fullName evidence="3">Peptidase M16 domain-containing protein</fullName>
    </submittedName>
</protein>
<keyword evidence="4" id="KW-1185">Reference proteome</keyword>
<dbReference type="STRING" id="1423802.FC56_GL000388"/>
<organism evidence="3 4">
    <name type="scientific">Lentilactobacillus senioris DSM 24302 = JCM 17472</name>
    <dbReference type="NCBI Taxonomy" id="1423802"/>
    <lineage>
        <taxon>Bacteria</taxon>
        <taxon>Bacillati</taxon>
        <taxon>Bacillota</taxon>
        <taxon>Bacilli</taxon>
        <taxon>Lactobacillales</taxon>
        <taxon>Lactobacillaceae</taxon>
        <taxon>Lentilactobacillus</taxon>
    </lineage>
</organism>
<proteinExistence type="inferred from homology"/>
<dbReference type="PATRIC" id="fig|1423802.4.peg.399"/>
<dbReference type="RefSeq" id="WP_056978216.1">
    <property type="nucleotide sequence ID" value="NZ_AYZR01000008.1"/>
</dbReference>
<comment type="caution">
    <text evidence="3">The sequence shown here is derived from an EMBL/GenBank/DDBJ whole genome shotgun (WGS) entry which is preliminary data.</text>
</comment>
<dbReference type="InterPro" id="IPR007863">
    <property type="entry name" value="Peptidase_M16_C"/>
</dbReference>
<dbReference type="AlphaFoldDB" id="A0A0R2CQ41"/>
<dbReference type="Pfam" id="PF05193">
    <property type="entry name" value="Peptidase_M16_C"/>
    <property type="match status" value="1"/>
</dbReference>
<evidence type="ECO:0000313" key="4">
    <source>
        <dbReference type="Proteomes" id="UP000051256"/>
    </source>
</evidence>
<dbReference type="GO" id="GO:0046872">
    <property type="term" value="F:metal ion binding"/>
    <property type="evidence" value="ECO:0007669"/>
    <property type="project" value="InterPro"/>
</dbReference>
<name>A0A0R2CQ41_9LACO</name>
<comment type="similarity">
    <text evidence="1">Belongs to the peptidase M16 family.</text>
</comment>
<accession>A0A0R2CQ41</accession>
<dbReference type="SUPFAM" id="SSF63411">
    <property type="entry name" value="LuxS/MPP-like metallohydrolase"/>
    <property type="match status" value="2"/>
</dbReference>
<dbReference type="Proteomes" id="UP000051256">
    <property type="component" value="Unassembled WGS sequence"/>
</dbReference>
<dbReference type="NCBIfam" id="NF047422">
    <property type="entry name" value="YfmF_fam"/>
    <property type="match status" value="1"/>
</dbReference>
<dbReference type="Gene3D" id="3.30.830.10">
    <property type="entry name" value="Metalloenzyme, LuxS/M16 peptidase-like"/>
    <property type="match status" value="2"/>
</dbReference>
<evidence type="ECO:0000259" key="2">
    <source>
        <dbReference type="Pfam" id="PF05193"/>
    </source>
</evidence>
<dbReference type="PANTHER" id="PTHR11851">
    <property type="entry name" value="METALLOPROTEASE"/>
    <property type="match status" value="1"/>
</dbReference>
<dbReference type="InterPro" id="IPR050361">
    <property type="entry name" value="MPP/UQCRC_Complex"/>
</dbReference>
<evidence type="ECO:0000313" key="3">
    <source>
        <dbReference type="EMBL" id="KRM93671.1"/>
    </source>
</evidence>
<sequence>MQNSLHFQLKVQKSTKFKNNILYINFIEPLKADNLAKRALLAEMLGNFSQSLPSEQAVAKKLSYLYGASFGASVLRLGSQNVLQFKISFANSKFLPNQVNLLPEVIAFLDQMISEPLASDNRFSDNVFKRRQSNLSHYVETIDEDHAFQSSLLVRKLFYGSENDNSEYILGTLGQIKAVDNQSLYSYYQEMLNSNQVVAVAAGDLSEKQLRSLLEQTKLNQILDDKLTANIPNLRVRFTPHKVNQSVTKYQGDQTTLSMSGYLPVYWGDSQYFAALLGNYILGGSMQSLLFMNVREKASLAYDVHSNYDSLAGRLTVQTGIAATNKDQAQELIRLQVKHLKEGDFSETMLESAKNSLLNQHLSGSDSLRTEANRSFLNYFAADMSEKIWQQRLKAVTINDIQNVFKQLELQAVHIGLGE</sequence>
<dbReference type="EMBL" id="AYZR01000008">
    <property type="protein sequence ID" value="KRM93671.1"/>
    <property type="molecule type" value="Genomic_DNA"/>
</dbReference>